<dbReference type="AlphaFoldDB" id="A0A367WNU4"/>
<accession>A0A367WNU4</accession>
<dbReference type="EMBL" id="JPWH01000027">
    <property type="protein sequence ID" value="RCK43146.1"/>
    <property type="molecule type" value="Genomic_DNA"/>
</dbReference>
<name>A0A367WNU4_9PROT</name>
<comment type="caution">
    <text evidence="1">The sequence shown here is derived from an EMBL/GenBank/DDBJ whole genome shotgun (WGS) entry which is preliminary data.</text>
</comment>
<organism evidence="1 2">
    <name type="scientific">Thalassospira profundimaris</name>
    <dbReference type="NCBI Taxonomy" id="502049"/>
    <lineage>
        <taxon>Bacteria</taxon>
        <taxon>Pseudomonadati</taxon>
        <taxon>Pseudomonadota</taxon>
        <taxon>Alphaproteobacteria</taxon>
        <taxon>Rhodospirillales</taxon>
        <taxon>Thalassospiraceae</taxon>
        <taxon>Thalassospira</taxon>
    </lineage>
</organism>
<proteinExistence type="predicted"/>
<evidence type="ECO:0000313" key="1">
    <source>
        <dbReference type="EMBL" id="RCK43146.1"/>
    </source>
</evidence>
<evidence type="ECO:0000313" key="2">
    <source>
        <dbReference type="Proteomes" id="UP000252517"/>
    </source>
</evidence>
<gene>
    <name evidence="1" type="ORF">TH25_22190</name>
</gene>
<protein>
    <submittedName>
        <fullName evidence="1">Uncharacterized protein</fullName>
    </submittedName>
</protein>
<dbReference type="Proteomes" id="UP000252517">
    <property type="component" value="Unassembled WGS sequence"/>
</dbReference>
<reference evidence="1 2" key="1">
    <citation type="submission" date="2014-07" db="EMBL/GenBank/DDBJ databases">
        <title>Draft genome sequence of Thalassospira profundimaris S25-3-2.</title>
        <authorList>
            <person name="Lai Q."/>
            <person name="Shao Z."/>
        </authorList>
    </citation>
    <scope>NUCLEOTIDE SEQUENCE [LARGE SCALE GENOMIC DNA]</scope>
    <source>
        <strain evidence="1 2">S25-3-2</strain>
    </source>
</reference>
<sequence>MLVNYFLRLTGASTAVLPIVLLPEVFSENSMKNHIYMSILSSDNPDRNTQTSCAKLHMSEYRRRTKFRLKYIPTIEKYWKYFLNGDPSTRRKTA</sequence>